<evidence type="ECO:0000256" key="3">
    <source>
        <dbReference type="ARBA" id="ARBA00023110"/>
    </source>
</evidence>
<dbReference type="PROSITE" id="PS50059">
    <property type="entry name" value="FKBP_PPIASE"/>
    <property type="match status" value="1"/>
</dbReference>
<feature type="domain" description="PPIase FKBP-type" evidence="7">
    <location>
        <begin position="228"/>
        <end position="316"/>
    </location>
</feature>
<dbReference type="AlphaFoldDB" id="A0A7Y9EW73"/>
<dbReference type="RefSeq" id="WP_179433899.1">
    <property type="nucleotide sequence ID" value="NZ_BAABLC010000002.1"/>
</dbReference>
<name>A0A7Y9EW73_9MICO</name>
<keyword evidence="9" id="KW-1185">Reference proteome</keyword>
<keyword evidence="3 5" id="KW-0697">Rotamase</keyword>
<accession>A0A7Y9EW73</accession>
<gene>
    <name evidence="8" type="ORF">BKA02_002132</name>
</gene>
<keyword evidence="6" id="KW-0732">Signal</keyword>
<reference evidence="8 9" key="1">
    <citation type="submission" date="2020-07" db="EMBL/GenBank/DDBJ databases">
        <title>Sequencing the genomes of 1000 actinobacteria strains.</title>
        <authorList>
            <person name="Klenk H.-P."/>
        </authorList>
    </citation>
    <scope>NUCLEOTIDE SEQUENCE [LARGE SCALE GENOMIC DNA]</scope>
    <source>
        <strain evidence="8 9">DSM 22185</strain>
    </source>
</reference>
<dbReference type="Pfam" id="PF00254">
    <property type="entry name" value="FKBP_C"/>
    <property type="match status" value="1"/>
</dbReference>
<protein>
    <recommendedName>
        <fullName evidence="2 5">peptidylprolyl isomerase</fullName>
        <ecNumber evidence="2 5">5.2.1.8</ecNumber>
    </recommendedName>
</protein>
<dbReference type="EC" id="5.2.1.8" evidence="2 5"/>
<evidence type="ECO:0000313" key="8">
    <source>
        <dbReference type="EMBL" id="NYD55077.1"/>
    </source>
</evidence>
<dbReference type="InterPro" id="IPR046357">
    <property type="entry name" value="PPIase_dom_sf"/>
</dbReference>
<evidence type="ECO:0000256" key="4">
    <source>
        <dbReference type="ARBA" id="ARBA00023235"/>
    </source>
</evidence>
<feature type="chain" id="PRO_5030611645" description="peptidylprolyl isomerase" evidence="6">
    <location>
        <begin position="26"/>
        <end position="321"/>
    </location>
</feature>
<dbReference type="InterPro" id="IPR001179">
    <property type="entry name" value="PPIase_FKBP_dom"/>
</dbReference>
<feature type="signal peptide" evidence="6">
    <location>
        <begin position="1"/>
        <end position="25"/>
    </location>
</feature>
<evidence type="ECO:0000256" key="6">
    <source>
        <dbReference type="SAM" id="SignalP"/>
    </source>
</evidence>
<dbReference type="EMBL" id="JACCBH010000001">
    <property type="protein sequence ID" value="NYD55077.1"/>
    <property type="molecule type" value="Genomic_DNA"/>
</dbReference>
<evidence type="ECO:0000256" key="5">
    <source>
        <dbReference type="PROSITE-ProRule" id="PRU00277"/>
    </source>
</evidence>
<comment type="catalytic activity">
    <reaction evidence="1 5">
        <text>[protein]-peptidylproline (omega=180) = [protein]-peptidylproline (omega=0)</text>
        <dbReference type="Rhea" id="RHEA:16237"/>
        <dbReference type="Rhea" id="RHEA-COMP:10747"/>
        <dbReference type="Rhea" id="RHEA-COMP:10748"/>
        <dbReference type="ChEBI" id="CHEBI:83833"/>
        <dbReference type="ChEBI" id="CHEBI:83834"/>
        <dbReference type="EC" id="5.2.1.8"/>
    </reaction>
</comment>
<proteinExistence type="predicted"/>
<dbReference type="Proteomes" id="UP000552045">
    <property type="component" value="Unassembled WGS sequence"/>
</dbReference>
<organism evidence="8 9">
    <name type="scientific">Microbacterium pseudoresistens</name>
    <dbReference type="NCBI Taxonomy" id="640634"/>
    <lineage>
        <taxon>Bacteria</taxon>
        <taxon>Bacillati</taxon>
        <taxon>Actinomycetota</taxon>
        <taxon>Actinomycetes</taxon>
        <taxon>Micrococcales</taxon>
        <taxon>Microbacteriaceae</taxon>
        <taxon>Microbacterium</taxon>
    </lineage>
</organism>
<evidence type="ECO:0000259" key="7">
    <source>
        <dbReference type="PROSITE" id="PS50059"/>
    </source>
</evidence>
<dbReference type="Gene3D" id="3.10.50.40">
    <property type="match status" value="1"/>
</dbReference>
<comment type="caution">
    <text evidence="8">The sequence shown here is derived from an EMBL/GenBank/DDBJ whole genome shotgun (WGS) entry which is preliminary data.</text>
</comment>
<keyword evidence="4 5" id="KW-0413">Isomerase</keyword>
<evidence type="ECO:0000256" key="1">
    <source>
        <dbReference type="ARBA" id="ARBA00000971"/>
    </source>
</evidence>
<dbReference type="GO" id="GO:0003755">
    <property type="term" value="F:peptidyl-prolyl cis-trans isomerase activity"/>
    <property type="evidence" value="ECO:0007669"/>
    <property type="project" value="UniProtKB-KW"/>
</dbReference>
<sequence length="321" mass="32381">MRTRLISALSVVAVSTLLLAGCAGAEPDASATGTPDAQGTCLLDAPSGDASDAIGVEGEGDDVTVTVPADLDFTDDIERTVLGSGSGDDVVSGDLVSVRYRIVDATDSSVLDTSAVGDGGVLPVLLDPQAASLFVAALECQPLGSRIVMTLPSSKLGEGQNPLVVYAEATEQLSTVATGDDVAPVDGMPTVEVAADGTPSITIPDADAPTETEVAVLKQGDGPTVGAGDYVVVQYLGVKWSDGTEFDSSWSRGAPAGFSTSGVVEGFRKALEGQQVGSQVVVKMPAADAYGEKSDDNTSELAGEALVFVVDILATTPMPAA</sequence>
<evidence type="ECO:0000313" key="9">
    <source>
        <dbReference type="Proteomes" id="UP000552045"/>
    </source>
</evidence>
<evidence type="ECO:0000256" key="2">
    <source>
        <dbReference type="ARBA" id="ARBA00013194"/>
    </source>
</evidence>
<dbReference type="PROSITE" id="PS51257">
    <property type="entry name" value="PROKAR_LIPOPROTEIN"/>
    <property type="match status" value="1"/>
</dbReference>
<dbReference type="SUPFAM" id="SSF54534">
    <property type="entry name" value="FKBP-like"/>
    <property type="match status" value="1"/>
</dbReference>